<dbReference type="EMBL" id="WHOB01000066">
    <property type="protein sequence ID" value="NOU81586.1"/>
    <property type="molecule type" value="Genomic_DNA"/>
</dbReference>
<comment type="caution">
    <text evidence="2">The sequence shown here is derived from an EMBL/GenBank/DDBJ whole genome shotgun (WGS) entry which is preliminary data.</text>
</comment>
<feature type="signal peptide" evidence="1">
    <location>
        <begin position="1"/>
        <end position="22"/>
    </location>
</feature>
<gene>
    <name evidence="2" type="ORF">GC101_22245</name>
</gene>
<evidence type="ECO:0000313" key="2">
    <source>
        <dbReference type="EMBL" id="NOU81586.1"/>
    </source>
</evidence>
<accession>A0ABX1YNT0</accession>
<proteinExistence type="predicted"/>
<keyword evidence="1" id="KW-0732">Signal</keyword>
<evidence type="ECO:0000313" key="3">
    <source>
        <dbReference type="Proteomes" id="UP000596857"/>
    </source>
</evidence>
<sequence length="207" mass="21772">MKHSSFWLGLVLLIASSPVTHAEKAEPETGEVSTVMSATYAVYDDPLGSLRVAGQPAHLTLNASGNLQFTESLNLTVEQQGDSGWQYAVSLNDFTIRHAVQEGNIQARIPAGYASYHVSSLTSEQETDGISTGSGVFASGTSQVVMEAAEGAGRGITSAELLLQVDLPSLIEIAEVKNTDQVSPGERVGLLAGEYEASLTFTLVTGL</sequence>
<name>A0ABX1YNT0_9BACL</name>
<evidence type="ECO:0000256" key="1">
    <source>
        <dbReference type="SAM" id="SignalP"/>
    </source>
</evidence>
<dbReference type="Proteomes" id="UP000596857">
    <property type="component" value="Unassembled WGS sequence"/>
</dbReference>
<organism evidence="2 3">
    <name type="scientific">Paenibacillus phytohabitans</name>
    <dbReference type="NCBI Taxonomy" id="2654978"/>
    <lineage>
        <taxon>Bacteria</taxon>
        <taxon>Bacillati</taxon>
        <taxon>Bacillota</taxon>
        <taxon>Bacilli</taxon>
        <taxon>Bacillales</taxon>
        <taxon>Paenibacillaceae</taxon>
        <taxon>Paenibacillus</taxon>
    </lineage>
</organism>
<dbReference type="RefSeq" id="WP_171719057.1">
    <property type="nucleotide sequence ID" value="NZ_WHOB01000066.1"/>
</dbReference>
<protein>
    <recommendedName>
        <fullName evidence="4">WxL domain-containing protein</fullName>
    </recommendedName>
</protein>
<feature type="chain" id="PRO_5045971821" description="WxL domain-containing protein" evidence="1">
    <location>
        <begin position="23"/>
        <end position="207"/>
    </location>
</feature>
<reference evidence="2 3" key="1">
    <citation type="submission" date="2019-10" db="EMBL/GenBank/DDBJ databases">
        <title>Description of Paenibacillus terricola sp. nov.</title>
        <authorList>
            <person name="Carlier A."/>
            <person name="Qi S."/>
        </authorList>
    </citation>
    <scope>NUCLEOTIDE SEQUENCE [LARGE SCALE GENOMIC DNA]</scope>
    <source>
        <strain evidence="2 3">LMG 31459</strain>
    </source>
</reference>
<evidence type="ECO:0008006" key="4">
    <source>
        <dbReference type="Google" id="ProtNLM"/>
    </source>
</evidence>
<keyword evidence="3" id="KW-1185">Reference proteome</keyword>